<dbReference type="EMBL" id="JAVAIL010000003">
    <property type="protein sequence ID" value="MDP4539927.1"/>
    <property type="molecule type" value="Genomic_DNA"/>
</dbReference>
<keyword evidence="3" id="KW-1185">Reference proteome</keyword>
<protein>
    <submittedName>
        <fullName evidence="2">Cupin domain-containing protein</fullName>
    </submittedName>
</protein>
<dbReference type="InterPro" id="IPR013096">
    <property type="entry name" value="Cupin_2"/>
</dbReference>
<comment type="caution">
    <text evidence="2">The sequence shown here is derived from an EMBL/GenBank/DDBJ whole genome shotgun (WGS) entry which is preliminary data.</text>
</comment>
<dbReference type="InterPro" id="IPR052044">
    <property type="entry name" value="PKS_Associated_Protein"/>
</dbReference>
<organism evidence="2 3">
    <name type="scientific">Qipengyuania benthica</name>
    <dbReference type="NCBI Taxonomy" id="3067651"/>
    <lineage>
        <taxon>Bacteria</taxon>
        <taxon>Pseudomonadati</taxon>
        <taxon>Pseudomonadota</taxon>
        <taxon>Alphaproteobacteria</taxon>
        <taxon>Sphingomonadales</taxon>
        <taxon>Erythrobacteraceae</taxon>
        <taxon>Qipengyuania</taxon>
    </lineage>
</organism>
<dbReference type="Pfam" id="PF07883">
    <property type="entry name" value="Cupin_2"/>
    <property type="match status" value="1"/>
</dbReference>
<evidence type="ECO:0000313" key="3">
    <source>
        <dbReference type="Proteomes" id="UP001235664"/>
    </source>
</evidence>
<dbReference type="PANTHER" id="PTHR36114">
    <property type="entry name" value="16.7 KDA PROTEIN IN WHIE LOCUS"/>
    <property type="match status" value="1"/>
</dbReference>
<evidence type="ECO:0000313" key="2">
    <source>
        <dbReference type="EMBL" id="MDP4539927.1"/>
    </source>
</evidence>
<reference evidence="2 3" key="1">
    <citation type="submission" date="2023-08" db="EMBL/GenBank/DDBJ databases">
        <title>genomic of DY56.</title>
        <authorList>
            <person name="Wang Y."/>
        </authorList>
    </citation>
    <scope>NUCLEOTIDE SEQUENCE [LARGE SCALE GENOMIC DNA]</scope>
    <source>
        <strain evidence="2 3">DY56-A-20</strain>
    </source>
</reference>
<proteinExistence type="predicted"/>
<gene>
    <name evidence="2" type="ORF">Q9K01_09850</name>
</gene>
<dbReference type="PANTHER" id="PTHR36114:SF1">
    <property type="entry name" value="16.7 KDA PROTEIN IN WHIE LOCUS"/>
    <property type="match status" value="1"/>
</dbReference>
<dbReference type="Proteomes" id="UP001235664">
    <property type="component" value="Unassembled WGS sequence"/>
</dbReference>
<evidence type="ECO:0000259" key="1">
    <source>
        <dbReference type="Pfam" id="PF07883"/>
    </source>
</evidence>
<dbReference type="Gene3D" id="2.60.120.10">
    <property type="entry name" value="Jelly Rolls"/>
    <property type="match status" value="1"/>
</dbReference>
<name>A0ABT9H9C4_9SPHN</name>
<sequence>MNATRLADAFAQVTEYWSPKVIGRVNDQLLKVAKLKGEFVWHAHEGEDELFYVVKGSLVIEFEDGPVALSQGDFLTVPRGVRHNPVAAQECWVLLIEPASTKHTGEEITPRTRSIEEQLR</sequence>
<dbReference type="InterPro" id="IPR014710">
    <property type="entry name" value="RmlC-like_jellyroll"/>
</dbReference>
<dbReference type="CDD" id="cd02226">
    <property type="entry name" value="cupin_YdbB-like"/>
    <property type="match status" value="1"/>
</dbReference>
<feature type="domain" description="Cupin type-2" evidence="1">
    <location>
        <begin position="37"/>
        <end position="89"/>
    </location>
</feature>
<accession>A0ABT9H9C4</accession>
<dbReference type="SUPFAM" id="SSF51182">
    <property type="entry name" value="RmlC-like cupins"/>
    <property type="match status" value="1"/>
</dbReference>
<dbReference type="InterPro" id="IPR011051">
    <property type="entry name" value="RmlC_Cupin_sf"/>
</dbReference>